<gene>
    <name evidence="3" type="ORF">EV672_10296</name>
</gene>
<proteinExistence type="predicted"/>
<feature type="compositionally biased region" description="Polar residues" evidence="1">
    <location>
        <begin position="297"/>
        <end position="307"/>
    </location>
</feature>
<keyword evidence="2" id="KW-0472">Membrane</keyword>
<sequence>MLWLVIAATVWALTLWQWRRTPEAVSGQDIVLHLLVLPLVLTAVAWLAWRGVKRLRALADRPLDAVPTSAVAHGLAAAGERGAPAPAPAPFTEVPEQPVATVLAEALCLSAGHGAAEAWHALKEARVRPSLDPELSDADGLPVFSARVADLDLNDWLLAHGELGHAGSTPLPDPVLRTLALLEAPLHHLLDALAAWRPEPGERPWQGGAAARAHEPMSSLPAGAPSHLSGVGRPDGLATRQARAERAPALQVRLCLPAAWTHDDRARAVAWVRSQCGALLDWTDAHGAPAPEWQTAWPSAQPMSQGSTEAVDATEAAEASPERVWAELASHWLAWSASPRPQLLLLLAADTAVDEACVAQWQARGELFTSHHQRGRVPGEAGVGLLLANRAWEAWCHMPPDALLASGLPSPSARDDIAACPRMWRPQVLRRERSADVIGRVDASGTQALLQRVVQCMAPHADGDWTLVSDGDHRASRTAEVFEALLAVRPQADPMLSVVRVGDGCGDMGLARSLVSVALGSAGLRQGEPAGMALALLVQDALERVAVPLTPPSASWPTAVPMAASTVTRATTPT</sequence>
<keyword evidence="4" id="KW-1185">Reference proteome</keyword>
<keyword evidence="2" id="KW-0812">Transmembrane</keyword>
<keyword evidence="2" id="KW-1133">Transmembrane helix</keyword>
<comment type="caution">
    <text evidence="3">The sequence shown here is derived from an EMBL/GenBank/DDBJ whole genome shotgun (WGS) entry which is preliminary data.</text>
</comment>
<dbReference type="AlphaFoldDB" id="A0A4R6RIP6"/>
<evidence type="ECO:0000313" key="4">
    <source>
        <dbReference type="Proteomes" id="UP000294593"/>
    </source>
</evidence>
<feature type="region of interest" description="Disordered" evidence="1">
    <location>
        <begin position="297"/>
        <end position="318"/>
    </location>
</feature>
<protein>
    <submittedName>
        <fullName evidence="3">Uncharacterized protein</fullName>
    </submittedName>
</protein>
<dbReference type="Proteomes" id="UP000294593">
    <property type="component" value="Unassembled WGS sequence"/>
</dbReference>
<feature type="transmembrane region" description="Helical" evidence="2">
    <location>
        <begin position="30"/>
        <end position="49"/>
    </location>
</feature>
<evidence type="ECO:0000313" key="3">
    <source>
        <dbReference type="EMBL" id="TDP85747.1"/>
    </source>
</evidence>
<reference evidence="3 4" key="1">
    <citation type="submission" date="2019-03" db="EMBL/GenBank/DDBJ databases">
        <title>Genomic Encyclopedia of Type Strains, Phase IV (KMG-IV): sequencing the most valuable type-strain genomes for metagenomic binning, comparative biology and taxonomic classification.</title>
        <authorList>
            <person name="Goeker M."/>
        </authorList>
    </citation>
    <scope>NUCLEOTIDE SEQUENCE [LARGE SCALE GENOMIC DNA]</scope>
    <source>
        <strain evidence="3 4">DSM 11901</strain>
    </source>
</reference>
<organism evidence="3 4">
    <name type="scientific">Aquabacterium commune</name>
    <dbReference type="NCBI Taxonomy" id="70586"/>
    <lineage>
        <taxon>Bacteria</taxon>
        <taxon>Pseudomonadati</taxon>
        <taxon>Pseudomonadota</taxon>
        <taxon>Betaproteobacteria</taxon>
        <taxon>Burkholderiales</taxon>
        <taxon>Aquabacterium</taxon>
    </lineage>
</organism>
<feature type="compositionally biased region" description="Low complexity" evidence="1">
    <location>
        <begin position="308"/>
        <end position="318"/>
    </location>
</feature>
<dbReference type="EMBL" id="SNXW01000002">
    <property type="protein sequence ID" value="TDP85747.1"/>
    <property type="molecule type" value="Genomic_DNA"/>
</dbReference>
<evidence type="ECO:0000256" key="1">
    <source>
        <dbReference type="SAM" id="MobiDB-lite"/>
    </source>
</evidence>
<name>A0A4R6RIP6_9BURK</name>
<accession>A0A4R6RIP6</accession>
<evidence type="ECO:0000256" key="2">
    <source>
        <dbReference type="SAM" id="Phobius"/>
    </source>
</evidence>